<reference evidence="3 4" key="1">
    <citation type="submission" date="2019-09" db="EMBL/GenBank/DDBJ databases">
        <authorList>
            <person name="Silva M."/>
            <person name="Pereira G."/>
            <person name="Lopes-Da-Costa L."/>
            <person name="Silva E."/>
        </authorList>
    </citation>
    <scope>NUCLEOTIDE SEQUENCE [LARGE SCALE GENOMIC DNA]</scope>
    <source>
        <strain evidence="3 4">FMV-PI01</strain>
    </source>
</reference>
<accession>A0A6L5WGE0</accession>
<dbReference type="RefSeq" id="WP_154570296.1">
    <property type="nucleotide sequence ID" value="NZ_VWSJ01000006.1"/>
</dbReference>
<dbReference type="CDD" id="cd13401">
    <property type="entry name" value="Slt70-like"/>
    <property type="match status" value="1"/>
</dbReference>
<dbReference type="Pfam" id="PF01464">
    <property type="entry name" value="SLT"/>
    <property type="match status" value="1"/>
</dbReference>
<evidence type="ECO:0000313" key="4">
    <source>
        <dbReference type="Proteomes" id="UP000476338"/>
    </source>
</evidence>
<feature type="domain" description="Transglycosylase SLT" evidence="2">
    <location>
        <begin position="382"/>
        <end position="476"/>
    </location>
</feature>
<evidence type="ECO:0000313" key="3">
    <source>
        <dbReference type="EMBL" id="MSN96029.1"/>
    </source>
</evidence>
<evidence type="ECO:0000256" key="1">
    <source>
        <dbReference type="ARBA" id="ARBA00007734"/>
    </source>
</evidence>
<evidence type="ECO:0000259" key="2">
    <source>
        <dbReference type="Pfam" id="PF01464"/>
    </source>
</evidence>
<gene>
    <name evidence="3" type="ORF">F1B92_02280</name>
</gene>
<dbReference type="EMBL" id="VWSJ01000006">
    <property type="protein sequence ID" value="MSN96029.1"/>
    <property type="molecule type" value="Genomic_DNA"/>
</dbReference>
<sequence>MHFLFKILIFGCTFFSLLNAEVKSFDEIKNEPKSLAKDYYIYRLITETKYNLDEVETLKKDVFRNSGKLKQKLDQIIKEPSFDICKGVDAKNIVDANLSCKISKMYPKFIKSISLEDRQKLILEFKNRDIVNLLKGFNQENPAMYFAQTKDVKNFFLYYRSLDKNSQNSKFDFALSSDFASNLGDDSYFNDFIKNIVILDKYPNLKRSLIDINASKFSSQGAFYLGINAIKFNEDIKALKFFNQAFLTSKSKIDRDQAMFWQYLITKDEKILKNLAQNGSINIYSLYAKEKTGFNQVEIFVPKPTKNSVKSYNPQDPFAWVKFKNKVKNADENTLKKMANKFYTKSTLGEFIYISNIISGYKDNFFPTPFMEHIGTDDVDKMALILAIARQESRFIQSAISTSYALGMMQFMPFVANDWAKKEGLKDFDQDDMFDPVVAYRMANIHIDWLQKYLHHPILVAYAYNGGINFISKLLKKGHLFNDGKYEPFLSLELITYDESRQYGKHVLANYVIYSQILSSDSNASILKLFETLISPELRDSFYR</sequence>
<proteinExistence type="inferred from homology"/>
<comment type="similarity">
    <text evidence="1">Belongs to the transglycosylase Slt family.</text>
</comment>
<reference evidence="3 4" key="2">
    <citation type="submission" date="2020-03" db="EMBL/GenBank/DDBJ databases">
        <title>Campylobacter portucalensis sp. nov., a new species of Campylobacter isolated from the reproductive tract of bulls.</title>
        <authorList>
            <person name="Silva M.F."/>
            <person name="Pereira G."/>
            <person name="Carneiro C."/>
            <person name="Hemphill A."/>
            <person name="Mateus L."/>
            <person name="Lopes-Da-Costa L."/>
            <person name="Silva E."/>
        </authorList>
    </citation>
    <scope>NUCLEOTIDE SEQUENCE [LARGE SCALE GENOMIC DNA]</scope>
    <source>
        <strain evidence="3 4">FMV-PI01</strain>
    </source>
</reference>
<organism evidence="3 4">
    <name type="scientific">Campylobacter portucalensis</name>
    <dbReference type="NCBI Taxonomy" id="2608384"/>
    <lineage>
        <taxon>Bacteria</taxon>
        <taxon>Pseudomonadati</taxon>
        <taxon>Campylobacterota</taxon>
        <taxon>Epsilonproteobacteria</taxon>
        <taxon>Campylobacterales</taxon>
        <taxon>Campylobacteraceae</taxon>
        <taxon>Campylobacter</taxon>
    </lineage>
</organism>
<dbReference type="PANTHER" id="PTHR37423:SF2">
    <property type="entry name" value="MEMBRANE-BOUND LYTIC MUREIN TRANSGLYCOSYLASE C"/>
    <property type="match status" value="1"/>
</dbReference>
<comment type="caution">
    <text evidence="3">The sequence shown here is derived from an EMBL/GenBank/DDBJ whole genome shotgun (WGS) entry which is preliminary data.</text>
</comment>
<dbReference type="Proteomes" id="UP000476338">
    <property type="component" value="Unassembled WGS sequence"/>
</dbReference>
<dbReference type="InterPro" id="IPR023346">
    <property type="entry name" value="Lysozyme-like_dom_sf"/>
</dbReference>
<dbReference type="AlphaFoldDB" id="A0A6L5WGE0"/>
<keyword evidence="4" id="KW-1185">Reference proteome</keyword>
<protein>
    <submittedName>
        <fullName evidence="3">Lytic transglycosylase domain-containing protein</fullName>
    </submittedName>
</protein>
<dbReference type="SUPFAM" id="SSF53955">
    <property type="entry name" value="Lysozyme-like"/>
    <property type="match status" value="1"/>
</dbReference>
<name>A0A6L5WGE0_9BACT</name>
<dbReference type="PANTHER" id="PTHR37423">
    <property type="entry name" value="SOLUBLE LYTIC MUREIN TRANSGLYCOSYLASE-RELATED"/>
    <property type="match status" value="1"/>
</dbReference>
<dbReference type="InterPro" id="IPR008258">
    <property type="entry name" value="Transglycosylase_SLT_dom_1"/>
</dbReference>
<dbReference type="Gene3D" id="1.10.530.10">
    <property type="match status" value="1"/>
</dbReference>